<dbReference type="SUPFAM" id="SSF53850">
    <property type="entry name" value="Periplasmic binding protein-like II"/>
    <property type="match status" value="1"/>
</dbReference>
<dbReference type="Pfam" id="PF13379">
    <property type="entry name" value="NMT1_2"/>
    <property type="match status" value="1"/>
</dbReference>
<dbReference type="PANTHER" id="PTHR30024:SF47">
    <property type="entry name" value="TAURINE-BINDING PERIPLASMIC PROTEIN"/>
    <property type="match status" value="1"/>
</dbReference>
<dbReference type="AlphaFoldDB" id="A0AB39USB1"/>
<dbReference type="GO" id="GO:0042597">
    <property type="term" value="C:periplasmic space"/>
    <property type="evidence" value="ECO:0007669"/>
    <property type="project" value="UniProtKB-SubCell"/>
</dbReference>
<evidence type="ECO:0000313" key="6">
    <source>
        <dbReference type="EMBL" id="XDT71199.1"/>
    </source>
</evidence>
<dbReference type="PANTHER" id="PTHR30024">
    <property type="entry name" value="ALIPHATIC SULFONATES-BINDING PROTEIN-RELATED"/>
    <property type="match status" value="1"/>
</dbReference>
<accession>A0AB39USB1</accession>
<dbReference type="Gene3D" id="3.40.190.10">
    <property type="entry name" value="Periplasmic binding protein-like II"/>
    <property type="match status" value="2"/>
</dbReference>
<feature type="signal peptide" evidence="4">
    <location>
        <begin position="1"/>
        <end position="17"/>
    </location>
</feature>
<proteinExistence type="inferred from homology"/>
<evidence type="ECO:0000256" key="2">
    <source>
        <dbReference type="ARBA" id="ARBA00010742"/>
    </source>
</evidence>
<dbReference type="InterPro" id="IPR001638">
    <property type="entry name" value="Solute-binding_3/MltF_N"/>
</dbReference>
<keyword evidence="3 4" id="KW-0732">Signal</keyword>
<reference evidence="6" key="1">
    <citation type="submission" date="2024-05" db="EMBL/GenBank/DDBJ databases">
        <title>Genome sequencing of novel strain.</title>
        <authorList>
            <person name="Ganbat D."/>
            <person name="Ganbat S."/>
            <person name="Lee S.-J."/>
        </authorList>
    </citation>
    <scope>NUCLEOTIDE SEQUENCE</scope>
    <source>
        <strain evidence="6">SMD15-11</strain>
    </source>
</reference>
<evidence type="ECO:0000256" key="1">
    <source>
        <dbReference type="ARBA" id="ARBA00004418"/>
    </source>
</evidence>
<evidence type="ECO:0000256" key="4">
    <source>
        <dbReference type="SAM" id="SignalP"/>
    </source>
</evidence>
<evidence type="ECO:0000256" key="3">
    <source>
        <dbReference type="ARBA" id="ARBA00022729"/>
    </source>
</evidence>
<dbReference type="RefSeq" id="WP_369600236.1">
    <property type="nucleotide sequence ID" value="NZ_CP154858.1"/>
</dbReference>
<sequence>MRSLICACILLILTACSGPDAPLRVGTNLWPGYEPLYVARELGALDPAQVKLVELSSASQVMRALQNGELDAAALTLDEAIRLASQGVDLSVALILDESTGSDAVLAHAPLTDLSQLRGKRVILEPGSVGELMLEGLLKQAGLQAGDIKRVYRTANEHARAFLNREGDILITFEPMVSQLVHRGKAVIFDSRALPGQILDVLVVRNDRIATHQAALAQLTQGWFQAVTLFETQPDKALALANHRLKAADADLRAMYAGLRLGTPALQSRLNRQWPLTLARLTLPDPAGMPEARL</sequence>
<comment type="subcellular location">
    <subcellularLocation>
        <location evidence="1">Periplasm</location>
    </subcellularLocation>
</comment>
<dbReference type="PROSITE" id="PS51257">
    <property type="entry name" value="PROKAR_LIPOPROTEIN"/>
    <property type="match status" value="1"/>
</dbReference>
<feature type="domain" description="Solute-binding protein family 3/N-terminal" evidence="5">
    <location>
        <begin position="22"/>
        <end position="227"/>
    </location>
</feature>
<protein>
    <submittedName>
        <fullName evidence="6">ABC transporter substrate-binding protein</fullName>
    </submittedName>
</protein>
<evidence type="ECO:0000259" key="5">
    <source>
        <dbReference type="SMART" id="SM00062"/>
    </source>
</evidence>
<gene>
    <name evidence="6" type="ORF">AAIA72_10315</name>
</gene>
<dbReference type="EMBL" id="CP154858">
    <property type="protein sequence ID" value="XDT71199.1"/>
    <property type="molecule type" value="Genomic_DNA"/>
</dbReference>
<feature type="chain" id="PRO_5044312381" evidence="4">
    <location>
        <begin position="18"/>
        <end position="294"/>
    </location>
</feature>
<comment type="similarity">
    <text evidence="2">Belongs to the bacterial solute-binding protein SsuA/TauA family.</text>
</comment>
<name>A0AB39USB1_9GAMM</name>
<dbReference type="KEGG" id="tcd:AAIA72_10315"/>
<dbReference type="SMART" id="SM00062">
    <property type="entry name" value="PBPb"/>
    <property type="match status" value="1"/>
</dbReference>
<organism evidence="6">
    <name type="scientific">Thermohahella caldifontis</name>
    <dbReference type="NCBI Taxonomy" id="3142973"/>
    <lineage>
        <taxon>Bacteria</taxon>
        <taxon>Pseudomonadati</taxon>
        <taxon>Pseudomonadota</taxon>
        <taxon>Gammaproteobacteria</taxon>
        <taxon>Oceanospirillales</taxon>
        <taxon>Hahellaceae</taxon>
        <taxon>Thermohahella</taxon>
    </lineage>
</organism>